<comment type="cofactor">
    <cofactor evidence="13">
        <name>Mg(2+)</name>
        <dbReference type="ChEBI" id="CHEBI:18420"/>
    </cofactor>
    <text evidence="13">Binds 2 Mg(2+) ion per subunit.</text>
</comment>
<keyword evidence="10 13" id="KW-0233">DNA recombination</keyword>
<evidence type="ECO:0000256" key="10">
    <source>
        <dbReference type="ARBA" id="ARBA00023172"/>
    </source>
</evidence>
<dbReference type="GO" id="GO:0000287">
    <property type="term" value="F:magnesium ion binding"/>
    <property type="evidence" value="ECO:0007669"/>
    <property type="project" value="UniProtKB-UniRule"/>
</dbReference>
<evidence type="ECO:0000256" key="13">
    <source>
        <dbReference type="HAMAP-Rule" id="MF_00034"/>
    </source>
</evidence>
<dbReference type="PANTHER" id="PTHR30194:SF3">
    <property type="entry name" value="CROSSOVER JUNCTION ENDODEOXYRIBONUCLEASE RUVC"/>
    <property type="match status" value="1"/>
</dbReference>
<dbReference type="PRINTS" id="PR00696">
    <property type="entry name" value="RSOLVASERUVC"/>
</dbReference>
<dbReference type="InterPro" id="IPR036397">
    <property type="entry name" value="RNaseH_sf"/>
</dbReference>
<dbReference type="SUPFAM" id="SSF53098">
    <property type="entry name" value="Ribonuclease H-like"/>
    <property type="match status" value="1"/>
</dbReference>
<evidence type="ECO:0000256" key="7">
    <source>
        <dbReference type="ARBA" id="ARBA00022801"/>
    </source>
</evidence>
<sequence length="172" mass="18304">MCLKRRILGIDPGSRITGYGIIESDGIKSAHVASGCIRIANEEFPQRLGEIYRQLTELVATYQPAEMAIEQVFMAKNAASALKLGQARGAAICACVVAGLPVFEYAPRAIKQAVVGSGGADKDQVQHMIKHILQLDAPLTADQSDALAVAISHAHANSTLALIGRSKRGGWR</sequence>
<comment type="similarity">
    <text evidence="1 13">Belongs to the RuvC family.</text>
</comment>
<evidence type="ECO:0000256" key="11">
    <source>
        <dbReference type="ARBA" id="ARBA00023204"/>
    </source>
</evidence>
<evidence type="ECO:0000313" key="15">
    <source>
        <dbReference type="EMBL" id="PLX60924.1"/>
    </source>
</evidence>
<gene>
    <name evidence="13" type="primary">ruvC</name>
    <name evidence="15" type="ORF">C0630_12710</name>
</gene>
<evidence type="ECO:0000256" key="1">
    <source>
        <dbReference type="ARBA" id="ARBA00009518"/>
    </source>
</evidence>
<keyword evidence="3 13" id="KW-0540">Nuclease</keyword>
<dbReference type="Pfam" id="PF02075">
    <property type="entry name" value="RuvC"/>
    <property type="match status" value="1"/>
</dbReference>
<feature type="active site" evidence="13">
    <location>
        <position position="70"/>
    </location>
</feature>
<name>A0A2N6CUR3_9GAMM</name>
<dbReference type="GO" id="GO:0005737">
    <property type="term" value="C:cytoplasm"/>
    <property type="evidence" value="ECO:0007669"/>
    <property type="project" value="UniProtKB-SubCell"/>
</dbReference>
<keyword evidence="8 13" id="KW-0460">Magnesium</keyword>
<evidence type="ECO:0000256" key="8">
    <source>
        <dbReference type="ARBA" id="ARBA00022842"/>
    </source>
</evidence>
<dbReference type="FunFam" id="3.30.420.10:FF:000002">
    <property type="entry name" value="Crossover junction endodeoxyribonuclease RuvC"/>
    <property type="match status" value="1"/>
</dbReference>
<dbReference type="CDD" id="cd16962">
    <property type="entry name" value="RuvC"/>
    <property type="match status" value="1"/>
</dbReference>
<feature type="binding site" evidence="13">
    <location>
        <position position="142"/>
    </location>
    <ligand>
        <name>Mg(2+)</name>
        <dbReference type="ChEBI" id="CHEBI:18420"/>
        <label>1</label>
    </ligand>
</feature>
<comment type="function">
    <text evidence="13">The RuvA-RuvB-RuvC complex processes Holliday junction (HJ) DNA during genetic recombination and DNA repair. Endonuclease that resolves HJ intermediates. Cleaves cruciform DNA by making single-stranded nicks across the HJ at symmetrical positions within the homologous arms, yielding a 5'-phosphate and a 3'-hydroxyl group; requires a central core of homology in the junction. The consensus cleavage sequence is 5'-(A/T)TT(C/G)-3'. Cleavage occurs on the 3'-side of the TT dinucleotide at the point of strand exchange. HJ branch migration catalyzed by RuvA-RuvB allows RuvC to scan DNA until it finds its consensus sequence, where it cleaves and resolves the cruciform DNA.</text>
</comment>
<evidence type="ECO:0000313" key="16">
    <source>
        <dbReference type="Proteomes" id="UP000235015"/>
    </source>
</evidence>
<keyword evidence="6 13" id="KW-0227">DNA damage</keyword>
<keyword evidence="11 13" id="KW-0234">DNA repair</keyword>
<dbReference type="AlphaFoldDB" id="A0A2N6CUR3"/>
<dbReference type="GO" id="GO:0048476">
    <property type="term" value="C:Holliday junction resolvase complex"/>
    <property type="evidence" value="ECO:0007669"/>
    <property type="project" value="UniProtKB-UniRule"/>
</dbReference>
<feature type="binding site" evidence="13">
    <location>
        <position position="11"/>
    </location>
    <ligand>
        <name>Mg(2+)</name>
        <dbReference type="ChEBI" id="CHEBI:18420"/>
        <label>1</label>
    </ligand>
</feature>
<comment type="subunit">
    <text evidence="13">Homodimer which binds Holliday junction (HJ) DNA. The HJ becomes 2-fold symmetrical on binding to RuvC with unstacked arms; it has a different conformation from HJ DNA in complex with RuvA. In the full resolvosome a probable DNA-RuvA(4)-RuvB(12)-RuvC(2) complex forms which resolves the HJ.</text>
</comment>
<comment type="caution">
    <text evidence="15">The sequence shown here is derived from an EMBL/GenBank/DDBJ whole genome shotgun (WGS) entry which is preliminary data.</text>
</comment>
<accession>A0A2N6CUR3</accession>
<feature type="active site" evidence="13">
    <location>
        <position position="11"/>
    </location>
</feature>
<dbReference type="Gene3D" id="3.30.420.10">
    <property type="entry name" value="Ribonuclease H-like superfamily/Ribonuclease H"/>
    <property type="match status" value="1"/>
</dbReference>
<keyword evidence="9 13" id="KW-0238">DNA-binding</keyword>
<evidence type="ECO:0000256" key="12">
    <source>
        <dbReference type="ARBA" id="ARBA00029354"/>
    </source>
</evidence>
<keyword evidence="4 13" id="KW-0479">Metal-binding</keyword>
<dbReference type="NCBIfam" id="TIGR00228">
    <property type="entry name" value="ruvC"/>
    <property type="match status" value="1"/>
</dbReference>
<reference evidence="15 16" key="1">
    <citation type="submission" date="2017-11" db="EMBL/GenBank/DDBJ databases">
        <title>Genome-resolved metagenomics identifies genetic mobility, metabolic interactions, and unexpected diversity in perchlorate-reducing communities.</title>
        <authorList>
            <person name="Barnum T.P."/>
            <person name="Figueroa I.A."/>
            <person name="Carlstrom C.I."/>
            <person name="Lucas L.N."/>
            <person name="Engelbrektson A.L."/>
            <person name="Coates J.D."/>
        </authorList>
    </citation>
    <scope>NUCLEOTIDE SEQUENCE [LARGE SCALE GENOMIC DNA]</scope>
    <source>
        <strain evidence="15">BM301</strain>
    </source>
</reference>
<dbReference type="GO" id="GO:0006281">
    <property type="term" value="P:DNA repair"/>
    <property type="evidence" value="ECO:0007669"/>
    <property type="project" value="UniProtKB-UniRule"/>
</dbReference>
<evidence type="ECO:0000256" key="5">
    <source>
        <dbReference type="ARBA" id="ARBA00022759"/>
    </source>
</evidence>
<feature type="binding site" evidence="13">
    <location>
        <position position="70"/>
    </location>
    <ligand>
        <name>Mg(2+)</name>
        <dbReference type="ChEBI" id="CHEBI:18420"/>
        <label>2</label>
    </ligand>
</feature>
<dbReference type="HAMAP" id="MF_00034">
    <property type="entry name" value="RuvC"/>
    <property type="match status" value="1"/>
</dbReference>
<evidence type="ECO:0000256" key="14">
    <source>
        <dbReference type="NCBIfam" id="TIGR00228"/>
    </source>
</evidence>
<dbReference type="PANTHER" id="PTHR30194">
    <property type="entry name" value="CROSSOVER JUNCTION ENDODEOXYRIBONUCLEASE RUVC"/>
    <property type="match status" value="1"/>
</dbReference>
<dbReference type="EC" id="3.1.21.10" evidence="13 14"/>
<dbReference type="GO" id="GO:0003677">
    <property type="term" value="F:DNA binding"/>
    <property type="evidence" value="ECO:0007669"/>
    <property type="project" value="UniProtKB-KW"/>
</dbReference>
<keyword evidence="7 13" id="KW-0378">Hydrolase</keyword>
<comment type="subcellular location">
    <subcellularLocation>
        <location evidence="13">Cytoplasm</location>
    </subcellularLocation>
</comment>
<feature type="active site" evidence="13">
    <location>
        <position position="142"/>
    </location>
</feature>
<dbReference type="STRING" id="1111735.GCA_000428045_00126"/>
<evidence type="ECO:0000256" key="2">
    <source>
        <dbReference type="ARBA" id="ARBA00022490"/>
    </source>
</evidence>
<evidence type="ECO:0000256" key="3">
    <source>
        <dbReference type="ARBA" id="ARBA00022722"/>
    </source>
</evidence>
<keyword evidence="2 13" id="KW-0963">Cytoplasm</keyword>
<evidence type="ECO:0000256" key="4">
    <source>
        <dbReference type="ARBA" id="ARBA00022723"/>
    </source>
</evidence>
<comment type="catalytic activity">
    <reaction evidence="12 13">
        <text>Endonucleolytic cleavage at a junction such as a reciprocal single-stranded crossover between two homologous DNA duplexes (Holliday junction).</text>
        <dbReference type="EC" id="3.1.21.10"/>
    </reaction>
</comment>
<dbReference type="InterPro" id="IPR012337">
    <property type="entry name" value="RNaseH-like_sf"/>
</dbReference>
<dbReference type="GO" id="GO:0006310">
    <property type="term" value="P:DNA recombination"/>
    <property type="evidence" value="ECO:0007669"/>
    <property type="project" value="UniProtKB-UniRule"/>
</dbReference>
<keyword evidence="5 13" id="KW-0255">Endonuclease</keyword>
<dbReference type="RefSeq" id="WP_337954795.1">
    <property type="nucleotide sequence ID" value="NZ_PKUN01000022.1"/>
</dbReference>
<organism evidence="15 16">
    <name type="scientific">Sedimenticola selenatireducens</name>
    <dbReference type="NCBI Taxonomy" id="191960"/>
    <lineage>
        <taxon>Bacteria</taxon>
        <taxon>Pseudomonadati</taxon>
        <taxon>Pseudomonadota</taxon>
        <taxon>Gammaproteobacteria</taxon>
        <taxon>Chromatiales</taxon>
        <taxon>Sedimenticolaceae</taxon>
        <taxon>Sedimenticola</taxon>
    </lineage>
</organism>
<dbReference type="InterPro" id="IPR020563">
    <property type="entry name" value="X-over_junc_endoDNase_Mg_BS"/>
</dbReference>
<proteinExistence type="inferred from homology"/>
<dbReference type="Proteomes" id="UP000235015">
    <property type="component" value="Unassembled WGS sequence"/>
</dbReference>
<dbReference type="PROSITE" id="PS01321">
    <property type="entry name" value="RUVC"/>
    <property type="match status" value="1"/>
</dbReference>
<dbReference type="InterPro" id="IPR002176">
    <property type="entry name" value="X-over_junc_endoDNase_RuvC"/>
</dbReference>
<protein>
    <recommendedName>
        <fullName evidence="13 14">Crossover junction endodeoxyribonuclease RuvC</fullName>
        <ecNumber evidence="13 14">3.1.21.10</ecNumber>
    </recommendedName>
    <alternativeName>
        <fullName evidence="13">Holliday junction nuclease RuvC</fullName>
    </alternativeName>
    <alternativeName>
        <fullName evidence="13">Holliday junction resolvase RuvC</fullName>
    </alternativeName>
</protein>
<evidence type="ECO:0000256" key="9">
    <source>
        <dbReference type="ARBA" id="ARBA00023125"/>
    </source>
</evidence>
<dbReference type="GO" id="GO:0008821">
    <property type="term" value="F:crossover junction DNA endonuclease activity"/>
    <property type="evidence" value="ECO:0007669"/>
    <property type="project" value="UniProtKB-UniRule"/>
</dbReference>
<evidence type="ECO:0000256" key="6">
    <source>
        <dbReference type="ARBA" id="ARBA00022763"/>
    </source>
</evidence>
<dbReference type="EMBL" id="PKUN01000022">
    <property type="protein sequence ID" value="PLX60924.1"/>
    <property type="molecule type" value="Genomic_DNA"/>
</dbReference>